<accession>A0A8H7VEC2</accession>
<dbReference type="Proteomes" id="UP000650833">
    <property type="component" value="Unassembled WGS sequence"/>
</dbReference>
<dbReference type="PANTHER" id="PTHR32285:SF48">
    <property type="entry name" value="PROTEIN TRICHOME BIREFRINGENCE-LIKE 19"/>
    <property type="match status" value="1"/>
</dbReference>
<sequence>MVELSFKTQTYAVTGISIACLLTLWMMSSSNTKVALVLETTNDVPDQSTDILYQQFPKDKKLCSSDGFNKGKWVHQSIGLESQNIDGMNNFVGYHCNWDFPHRCYRRPQPEFNRSKSIIDYTWQPDDCMVLPYRARDFSKHLSENPLLLVGDSITQLMFESMWCLLGQDLTSQNKDTQLSGGDSSMWASQLVHRELEYQDPAKITVAYIRSDYLVKLDDFSLIKPNEGEGYQIGVGSNFPWVHAIPRFKYIMINTGPHWHPDLKWGPNKDRKELLQAFKKGMTKVFEYLKEHVKADQRVWVRSTPYGHAKCSQYTTPSSSIITPTGQKGEYEWDMFEQFDFVWKDLIEKENDERFQFFNVSISNYRGDAHSQPDSDCLHTCLPGPVDDWNKFFYHQVTKLVVDQINNA</sequence>
<reference evidence="3" key="1">
    <citation type="submission" date="2020-12" db="EMBL/GenBank/DDBJ databases">
        <title>Metabolic potential, ecology and presence of endohyphal bacteria is reflected in genomic diversity of Mucoromycotina.</title>
        <authorList>
            <person name="Muszewska A."/>
            <person name="Okrasinska A."/>
            <person name="Steczkiewicz K."/>
            <person name="Drgas O."/>
            <person name="Orlowska M."/>
            <person name="Perlinska-Lenart U."/>
            <person name="Aleksandrzak-Piekarczyk T."/>
            <person name="Szatraj K."/>
            <person name="Zielenkiewicz U."/>
            <person name="Pilsyk S."/>
            <person name="Malc E."/>
            <person name="Mieczkowski P."/>
            <person name="Kruszewska J.S."/>
            <person name="Biernat P."/>
            <person name="Pawlowska J."/>
        </authorList>
    </citation>
    <scope>NUCLEOTIDE SEQUENCE</scope>
    <source>
        <strain evidence="3">CBS 226.32</strain>
    </source>
</reference>
<name>A0A8H7VEC2_9FUNG</name>
<protein>
    <recommendedName>
        <fullName evidence="2">Trichome birefringence-like C-terminal domain-containing protein</fullName>
    </recommendedName>
</protein>
<feature type="domain" description="Trichome birefringence-like C-terminal" evidence="2">
    <location>
        <begin position="135"/>
        <end position="395"/>
    </location>
</feature>
<dbReference type="InterPro" id="IPR029962">
    <property type="entry name" value="TBL"/>
</dbReference>
<keyword evidence="4" id="KW-1185">Reference proteome</keyword>
<dbReference type="Pfam" id="PF13839">
    <property type="entry name" value="PC-Esterase"/>
    <property type="match status" value="1"/>
</dbReference>
<gene>
    <name evidence="3" type="ORF">INT46_003949</name>
</gene>
<dbReference type="OrthoDB" id="630188at2759"/>
<evidence type="ECO:0000313" key="4">
    <source>
        <dbReference type="Proteomes" id="UP000650833"/>
    </source>
</evidence>
<dbReference type="PROSITE" id="PS51257">
    <property type="entry name" value="PROKAR_LIPOPROTEIN"/>
    <property type="match status" value="1"/>
</dbReference>
<dbReference type="InterPro" id="IPR026057">
    <property type="entry name" value="TBL_C"/>
</dbReference>
<dbReference type="GO" id="GO:0016413">
    <property type="term" value="F:O-acetyltransferase activity"/>
    <property type="evidence" value="ECO:0007669"/>
    <property type="project" value="InterPro"/>
</dbReference>
<evidence type="ECO:0000259" key="2">
    <source>
        <dbReference type="Pfam" id="PF13839"/>
    </source>
</evidence>
<dbReference type="AlphaFoldDB" id="A0A8H7VEC2"/>
<organism evidence="3 4">
    <name type="scientific">Mucor plumbeus</name>
    <dbReference type="NCBI Taxonomy" id="97098"/>
    <lineage>
        <taxon>Eukaryota</taxon>
        <taxon>Fungi</taxon>
        <taxon>Fungi incertae sedis</taxon>
        <taxon>Mucoromycota</taxon>
        <taxon>Mucoromycotina</taxon>
        <taxon>Mucoromycetes</taxon>
        <taxon>Mucorales</taxon>
        <taxon>Mucorineae</taxon>
        <taxon>Mucoraceae</taxon>
        <taxon>Mucor</taxon>
    </lineage>
</organism>
<dbReference type="PANTHER" id="PTHR32285">
    <property type="entry name" value="PROTEIN TRICHOME BIREFRINGENCE-LIKE 9-RELATED"/>
    <property type="match status" value="1"/>
</dbReference>
<comment type="similarity">
    <text evidence="1">Belongs to the PC-esterase family. TBL subfamily.</text>
</comment>
<comment type="caution">
    <text evidence="3">The sequence shown here is derived from an EMBL/GenBank/DDBJ whole genome shotgun (WGS) entry which is preliminary data.</text>
</comment>
<evidence type="ECO:0000256" key="1">
    <source>
        <dbReference type="ARBA" id="ARBA00007727"/>
    </source>
</evidence>
<dbReference type="EMBL" id="JAEPRC010000004">
    <property type="protein sequence ID" value="KAG2215737.1"/>
    <property type="molecule type" value="Genomic_DNA"/>
</dbReference>
<proteinExistence type="inferred from homology"/>
<evidence type="ECO:0000313" key="3">
    <source>
        <dbReference type="EMBL" id="KAG2215737.1"/>
    </source>
</evidence>